<evidence type="ECO:0000313" key="8">
    <source>
        <dbReference type="EMBL" id="GMH93747.1"/>
    </source>
</evidence>
<dbReference type="SUPFAM" id="SSF51445">
    <property type="entry name" value="(Trans)glycosidases"/>
    <property type="match status" value="1"/>
</dbReference>
<feature type="compositionally biased region" description="Basic and acidic residues" evidence="5">
    <location>
        <begin position="396"/>
        <end position="408"/>
    </location>
</feature>
<feature type="domain" description="GH18" evidence="7">
    <location>
        <begin position="41"/>
        <end position="354"/>
    </location>
</feature>
<keyword evidence="1 3" id="KW-0378">Hydrolase</keyword>
<feature type="chain" id="PRO_5040748020" description="GH18 domain-containing protein" evidence="6">
    <location>
        <begin position="25"/>
        <end position="408"/>
    </location>
</feature>
<dbReference type="Gene3D" id="3.40.5.30">
    <property type="entry name" value="(Trans)glycosidases - domain 2"/>
    <property type="match status" value="1"/>
</dbReference>
<dbReference type="GO" id="GO:0005975">
    <property type="term" value="P:carbohydrate metabolic process"/>
    <property type="evidence" value="ECO:0007669"/>
    <property type="project" value="InterPro"/>
</dbReference>
<evidence type="ECO:0000256" key="1">
    <source>
        <dbReference type="ARBA" id="ARBA00022801"/>
    </source>
</evidence>
<evidence type="ECO:0000313" key="9">
    <source>
        <dbReference type="Proteomes" id="UP001162640"/>
    </source>
</evidence>
<keyword evidence="2 3" id="KW-0326">Glycosidase</keyword>
<evidence type="ECO:0000256" key="6">
    <source>
        <dbReference type="SAM" id="SignalP"/>
    </source>
</evidence>
<accession>A0A9W7BNN0</accession>
<comment type="similarity">
    <text evidence="4">Belongs to the glycosyl hydrolase 18 family.</text>
</comment>
<dbReference type="InterPro" id="IPR011583">
    <property type="entry name" value="Chitinase_II/V-like_cat"/>
</dbReference>
<reference evidence="9" key="1">
    <citation type="journal article" date="2023" name="Commun. Biol.">
        <title>Genome analysis of Parmales, the sister group of diatoms, reveals the evolutionary specialization of diatoms from phago-mixotrophs to photoautotrophs.</title>
        <authorList>
            <person name="Ban H."/>
            <person name="Sato S."/>
            <person name="Yoshikawa S."/>
            <person name="Yamada K."/>
            <person name="Nakamura Y."/>
            <person name="Ichinomiya M."/>
            <person name="Sato N."/>
            <person name="Blanc-Mathieu R."/>
            <person name="Endo H."/>
            <person name="Kuwata A."/>
            <person name="Ogata H."/>
        </authorList>
    </citation>
    <scope>NUCLEOTIDE SEQUENCE [LARGE SCALE GENOMIC DNA]</scope>
</reference>
<dbReference type="InterPro" id="IPR050314">
    <property type="entry name" value="Glycosyl_Hydrlase_18"/>
</dbReference>
<dbReference type="GO" id="GO:0006032">
    <property type="term" value="P:chitin catabolic process"/>
    <property type="evidence" value="ECO:0007669"/>
    <property type="project" value="TreeGrafter"/>
</dbReference>
<organism evidence="8 9">
    <name type="scientific">Triparma laevis f. inornata</name>
    <dbReference type="NCBI Taxonomy" id="1714386"/>
    <lineage>
        <taxon>Eukaryota</taxon>
        <taxon>Sar</taxon>
        <taxon>Stramenopiles</taxon>
        <taxon>Ochrophyta</taxon>
        <taxon>Bolidophyceae</taxon>
        <taxon>Parmales</taxon>
        <taxon>Triparmaceae</taxon>
        <taxon>Triparma</taxon>
    </lineage>
</organism>
<dbReference type="PROSITE" id="PS01095">
    <property type="entry name" value="GH18_1"/>
    <property type="match status" value="1"/>
</dbReference>
<dbReference type="InterPro" id="IPR001223">
    <property type="entry name" value="Glyco_hydro18_cat"/>
</dbReference>
<dbReference type="Proteomes" id="UP001162640">
    <property type="component" value="Unassembled WGS sequence"/>
</dbReference>
<proteinExistence type="inferred from homology"/>
<dbReference type="EMBL" id="BLQM01000534">
    <property type="protein sequence ID" value="GMH93747.1"/>
    <property type="molecule type" value="Genomic_DNA"/>
</dbReference>
<feature type="signal peptide" evidence="6">
    <location>
        <begin position="1"/>
        <end position="24"/>
    </location>
</feature>
<dbReference type="AlphaFoldDB" id="A0A9W7BNN0"/>
<dbReference type="GO" id="GO:0004568">
    <property type="term" value="F:chitinase activity"/>
    <property type="evidence" value="ECO:0007669"/>
    <property type="project" value="TreeGrafter"/>
</dbReference>
<dbReference type="GO" id="GO:0005576">
    <property type="term" value="C:extracellular region"/>
    <property type="evidence" value="ECO:0007669"/>
    <property type="project" value="TreeGrafter"/>
</dbReference>
<gene>
    <name evidence="8" type="ORF">TL16_g12712</name>
</gene>
<dbReference type="PROSITE" id="PS51910">
    <property type="entry name" value="GH18_2"/>
    <property type="match status" value="1"/>
</dbReference>
<keyword evidence="6" id="KW-0732">Signal</keyword>
<evidence type="ECO:0000256" key="2">
    <source>
        <dbReference type="ARBA" id="ARBA00023295"/>
    </source>
</evidence>
<dbReference type="PANTHER" id="PTHR11177:SF317">
    <property type="entry name" value="CHITINASE 12-RELATED"/>
    <property type="match status" value="1"/>
</dbReference>
<evidence type="ECO:0000259" key="7">
    <source>
        <dbReference type="PROSITE" id="PS51910"/>
    </source>
</evidence>
<evidence type="ECO:0000256" key="4">
    <source>
        <dbReference type="RuleBase" id="RU004453"/>
    </source>
</evidence>
<dbReference type="Gene3D" id="3.20.20.80">
    <property type="entry name" value="Glycosidases"/>
    <property type="match status" value="1"/>
</dbReference>
<dbReference type="Pfam" id="PF00704">
    <property type="entry name" value="Glyco_hydro_18"/>
    <property type="match status" value="1"/>
</dbReference>
<dbReference type="InterPro" id="IPR017853">
    <property type="entry name" value="GH"/>
</dbReference>
<dbReference type="SMART" id="SM00636">
    <property type="entry name" value="Glyco_18"/>
    <property type="match status" value="1"/>
</dbReference>
<protein>
    <recommendedName>
        <fullName evidence="7">GH18 domain-containing protein</fullName>
    </recommendedName>
</protein>
<dbReference type="GO" id="GO:0008061">
    <property type="term" value="F:chitin binding"/>
    <property type="evidence" value="ECO:0007669"/>
    <property type="project" value="InterPro"/>
</dbReference>
<feature type="region of interest" description="Disordered" evidence="5">
    <location>
        <begin position="373"/>
        <end position="408"/>
    </location>
</feature>
<evidence type="ECO:0000256" key="3">
    <source>
        <dbReference type="RuleBase" id="RU000489"/>
    </source>
</evidence>
<evidence type="ECO:0000256" key="5">
    <source>
        <dbReference type="SAM" id="MobiDB-lite"/>
    </source>
</evidence>
<dbReference type="InterPro" id="IPR001579">
    <property type="entry name" value="Glyco_hydro_18_chit_AS"/>
</dbReference>
<dbReference type="PANTHER" id="PTHR11177">
    <property type="entry name" value="CHITINASE"/>
    <property type="match status" value="1"/>
</dbReference>
<name>A0A9W7BNN0_9STRA</name>
<sequence length="408" mass="45656">MALKVHTIVCGILLLLVLAVLVQSKRSKKGVGGNALPHDKFVVAGYLPEYRFYIDVSEASSHLTDLILFRCEERSKDIAPEHDGSLQYFISEDNLRAARKAKHDNPGLRTIVSVGGGGRSKYFNSVASDGHLRQKFVNELLDLCVKWRIDGVDFDWESPMNQHQISAYIRLLHEAHAKLVPKGLLISVALHPGQTLGKEGFLSVDRVHLMTYDMSFQKGSGHHADYGNFKQAIQQILGQGQLPPEKLIVGIPAYGRHEKKLAQVKSYSEIVDEKVKEAGMVDVDVPVVEKLDPNFISRNQHNQFLFDCQLSAQRKTSYAKSMGLGGVFIWEVGQDKFEPKVSLTEAVMMVGNGTRVMTKAELASVYDPAGIGEQQYRPPLTAHDLGSAKDRRRKKREEQKRGKMHMEL</sequence>
<comment type="caution">
    <text evidence="8">The sequence shown here is derived from an EMBL/GenBank/DDBJ whole genome shotgun (WGS) entry which is preliminary data.</text>
</comment>